<reference evidence="1 2" key="1">
    <citation type="journal article" date="2015" name="Nature">
        <title>rRNA introns, odd ribosomes, and small enigmatic genomes across a large radiation of phyla.</title>
        <authorList>
            <person name="Brown C.T."/>
            <person name="Hug L.A."/>
            <person name="Thomas B.C."/>
            <person name="Sharon I."/>
            <person name="Castelle C.J."/>
            <person name="Singh A."/>
            <person name="Wilkins M.J."/>
            <person name="Williams K.H."/>
            <person name="Banfield J.F."/>
        </authorList>
    </citation>
    <scope>NUCLEOTIDE SEQUENCE [LARGE SCALE GENOMIC DNA]</scope>
</reference>
<sequence>MISAILIIGNAGSGKSVIVWYLGSLLDEDGVDIQYVSDRLGLEEGVIKDTKHARPDKDGIRIGKHSKFIADGPPGFRKVHVLDGSLLNQVHKKMLKGLMKKGRDRFILLEYAVGPDIAFGKKKEPLLQSVKHVVRMLKTYHLVDSVFVIDVEASYSVREKRELRRRDAMAPETFRSYFPDGGQATKRDQKILGTHYVRFSNTDEDHEWCFSEIKYIYEQRIRPKITPKFFRR</sequence>
<accession>A0A0G1IG41</accession>
<dbReference type="Proteomes" id="UP000034521">
    <property type="component" value="Unassembled WGS sequence"/>
</dbReference>
<protein>
    <submittedName>
        <fullName evidence="1">Uncharacterized protein</fullName>
    </submittedName>
</protein>
<evidence type="ECO:0000313" key="2">
    <source>
        <dbReference type="Proteomes" id="UP000034521"/>
    </source>
</evidence>
<comment type="caution">
    <text evidence="1">The sequence shown here is derived from an EMBL/GenBank/DDBJ whole genome shotgun (WGS) entry which is preliminary data.</text>
</comment>
<dbReference type="InterPro" id="IPR027417">
    <property type="entry name" value="P-loop_NTPase"/>
</dbReference>
<gene>
    <name evidence="1" type="ORF">UW52_C0065G0002</name>
</gene>
<organism evidence="1 2">
    <name type="scientific">Candidatus Gottesmanbacteria bacterium GW2011_GWA1_44_24b</name>
    <dbReference type="NCBI Taxonomy" id="1618437"/>
    <lineage>
        <taxon>Bacteria</taxon>
        <taxon>Candidatus Gottesmaniibacteriota</taxon>
    </lineage>
</organism>
<name>A0A0G1IG41_9BACT</name>
<dbReference type="EMBL" id="LCIQ01000065">
    <property type="protein sequence ID" value="KKT57808.1"/>
    <property type="molecule type" value="Genomic_DNA"/>
</dbReference>
<dbReference type="AlphaFoldDB" id="A0A0G1IG41"/>
<dbReference type="SUPFAM" id="SSF52540">
    <property type="entry name" value="P-loop containing nucleoside triphosphate hydrolases"/>
    <property type="match status" value="1"/>
</dbReference>
<dbReference type="Gene3D" id="3.40.50.300">
    <property type="entry name" value="P-loop containing nucleotide triphosphate hydrolases"/>
    <property type="match status" value="1"/>
</dbReference>
<proteinExistence type="predicted"/>
<evidence type="ECO:0000313" key="1">
    <source>
        <dbReference type="EMBL" id="KKT57808.1"/>
    </source>
</evidence>